<evidence type="ECO:0000313" key="3">
    <source>
        <dbReference type="EMBL" id="KKP51283.1"/>
    </source>
</evidence>
<dbReference type="AlphaFoldDB" id="A0A0G0A3W3"/>
<gene>
    <name evidence="3" type="ORF">UR42_C0018G0001</name>
</gene>
<sequence>MFKRNFFKILAIIFFLLSGATFYNSNKTKPVVVKKILIPTKVPAVILSPIISKAVTPTTEPTQAIVNPTNTPVPQPTNTPSPAEASAKEGQGLKVSLSIGGSSVGTIDLSNGVNQCDVLSQALSQGKIQSLNMRYNNDLGTNAVYQINSVGKENSVWWTFKVNGQSPSQGCSYIKVNNADNVEWDYLGN</sequence>
<name>A0A0G0A3W3_9BACT</name>
<dbReference type="Pfam" id="PF14478">
    <property type="entry name" value="DUF4430"/>
    <property type="match status" value="1"/>
</dbReference>
<dbReference type="Gene3D" id="2.170.130.30">
    <property type="match status" value="1"/>
</dbReference>
<proteinExistence type="predicted"/>
<reference evidence="3 4" key="1">
    <citation type="journal article" date="2015" name="Nature">
        <title>rRNA introns, odd ribosomes, and small enigmatic genomes across a large radiation of phyla.</title>
        <authorList>
            <person name="Brown C.T."/>
            <person name="Hug L.A."/>
            <person name="Thomas B.C."/>
            <person name="Sharon I."/>
            <person name="Castelle C.J."/>
            <person name="Singh A."/>
            <person name="Wilkins M.J."/>
            <person name="Williams K.H."/>
            <person name="Banfield J.F."/>
        </authorList>
    </citation>
    <scope>NUCLEOTIDE SEQUENCE [LARGE SCALE GENOMIC DNA]</scope>
</reference>
<comment type="caution">
    <text evidence="3">The sequence shown here is derived from an EMBL/GenBank/DDBJ whole genome shotgun (WGS) entry which is preliminary data.</text>
</comment>
<evidence type="ECO:0000313" key="4">
    <source>
        <dbReference type="Proteomes" id="UP000034045"/>
    </source>
</evidence>
<evidence type="ECO:0000259" key="2">
    <source>
        <dbReference type="Pfam" id="PF14478"/>
    </source>
</evidence>
<evidence type="ECO:0000256" key="1">
    <source>
        <dbReference type="SAM" id="MobiDB-lite"/>
    </source>
</evidence>
<dbReference type="Proteomes" id="UP000034045">
    <property type="component" value="Unassembled WGS sequence"/>
</dbReference>
<protein>
    <recommendedName>
        <fullName evidence="2">Transcobalamin-like C-terminal domain-containing protein</fullName>
    </recommendedName>
</protein>
<feature type="domain" description="Transcobalamin-like C-terminal" evidence="2">
    <location>
        <begin position="143"/>
        <end position="186"/>
    </location>
</feature>
<dbReference type="InterPro" id="IPR027954">
    <property type="entry name" value="Transcobalamin-like_C"/>
</dbReference>
<feature type="region of interest" description="Disordered" evidence="1">
    <location>
        <begin position="61"/>
        <end position="87"/>
    </location>
</feature>
<accession>A0A0G0A3W3</accession>
<organism evidence="3 4">
    <name type="scientific">Candidatus Roizmanbacteria bacterium GW2011_GWA2_33_33</name>
    <dbReference type="NCBI Taxonomy" id="1618476"/>
    <lineage>
        <taxon>Bacteria</taxon>
        <taxon>Candidatus Roizmaniibacteriota</taxon>
    </lineage>
</organism>
<dbReference type="EMBL" id="LBPD01000018">
    <property type="protein sequence ID" value="KKP51283.1"/>
    <property type="molecule type" value="Genomic_DNA"/>
</dbReference>